<dbReference type="InterPro" id="IPR001478">
    <property type="entry name" value="PDZ"/>
</dbReference>
<evidence type="ECO:0000313" key="5">
    <source>
        <dbReference type="Proteomes" id="UP000567293"/>
    </source>
</evidence>
<feature type="domain" description="PDZ" evidence="3">
    <location>
        <begin position="179"/>
        <end position="263"/>
    </location>
</feature>
<dbReference type="SMART" id="SM00228">
    <property type="entry name" value="PDZ"/>
    <property type="match status" value="1"/>
</dbReference>
<proteinExistence type="predicted"/>
<reference evidence="4" key="1">
    <citation type="submission" date="2020-06" db="EMBL/GenBank/DDBJ databases">
        <title>Legume-microbial interactions unlock mineral nutrients during tropical forest succession.</title>
        <authorList>
            <person name="Epihov D.Z."/>
        </authorList>
    </citation>
    <scope>NUCLEOTIDE SEQUENCE [LARGE SCALE GENOMIC DNA]</scope>
    <source>
        <strain evidence="4">Pan2503</strain>
    </source>
</reference>
<dbReference type="SUPFAM" id="SSF50494">
    <property type="entry name" value="Trypsin-like serine proteases"/>
    <property type="match status" value="1"/>
</dbReference>
<accession>A0A7V8SYQ2</accession>
<dbReference type="EMBL" id="JACDQQ010001944">
    <property type="protein sequence ID" value="MBA0087313.1"/>
    <property type="molecule type" value="Genomic_DNA"/>
</dbReference>
<dbReference type="PANTHER" id="PTHR43343:SF3">
    <property type="entry name" value="PROTEASE DO-LIKE 8, CHLOROPLASTIC"/>
    <property type="match status" value="1"/>
</dbReference>
<dbReference type="InterPro" id="IPR051201">
    <property type="entry name" value="Chloro_Bact_Ser_Proteases"/>
</dbReference>
<evidence type="ECO:0000259" key="3">
    <source>
        <dbReference type="SMART" id="SM00228"/>
    </source>
</evidence>
<dbReference type="InterPro" id="IPR009003">
    <property type="entry name" value="Peptidase_S1_PA"/>
</dbReference>
<comment type="caution">
    <text evidence="4">The sequence shown here is derived from an EMBL/GenBank/DDBJ whole genome shotgun (WGS) entry which is preliminary data.</text>
</comment>
<dbReference type="Proteomes" id="UP000567293">
    <property type="component" value="Unassembled WGS sequence"/>
</dbReference>
<name>A0A7V8SYQ2_9BACT</name>
<keyword evidence="5" id="KW-1185">Reference proteome</keyword>
<keyword evidence="1" id="KW-0645">Protease</keyword>
<dbReference type="GO" id="GO:0006508">
    <property type="term" value="P:proteolysis"/>
    <property type="evidence" value="ECO:0007669"/>
    <property type="project" value="UniProtKB-KW"/>
</dbReference>
<sequence>AVHTEARGSSSGVMWRSGVIVTAEHALRRDEDIQITLPDGRVVPATLAGRDASTDLAVLKCAEATSAVAETSDASAIKPGSLALVVGRTRASGPVAALGAVSLVVAERRGWTGAVLAPYIRLDLGLQPAAVGGAVMDPSGGVIGVATPRFARFGAIAVPAPTVNRVVDTLLQKGRIPRGYLGVGLQPVRLPDALRKTLKRDDKTATIVLEVEPQGPAHNAGIVIGDIFVAFAGQAVTRLEDIHAQLGAESIGKSLPLKFVRGGALQEASIVVGERAHGADGHDERR</sequence>
<evidence type="ECO:0000256" key="2">
    <source>
        <dbReference type="ARBA" id="ARBA00022801"/>
    </source>
</evidence>
<evidence type="ECO:0000256" key="1">
    <source>
        <dbReference type="ARBA" id="ARBA00022670"/>
    </source>
</evidence>
<protein>
    <submittedName>
        <fullName evidence="4">Trypsin-like peptidase domain-containing protein</fullName>
    </submittedName>
</protein>
<organism evidence="4 5">
    <name type="scientific">Candidatus Acidiferrum panamense</name>
    <dbReference type="NCBI Taxonomy" id="2741543"/>
    <lineage>
        <taxon>Bacteria</taxon>
        <taxon>Pseudomonadati</taxon>
        <taxon>Acidobacteriota</taxon>
        <taxon>Terriglobia</taxon>
        <taxon>Candidatus Acidiferrales</taxon>
        <taxon>Candidatus Acidiferrum</taxon>
    </lineage>
</organism>
<evidence type="ECO:0000313" key="4">
    <source>
        <dbReference type="EMBL" id="MBA0087313.1"/>
    </source>
</evidence>
<dbReference type="Pfam" id="PF13180">
    <property type="entry name" value="PDZ_2"/>
    <property type="match status" value="1"/>
</dbReference>
<dbReference type="InterPro" id="IPR001940">
    <property type="entry name" value="Peptidase_S1C"/>
</dbReference>
<dbReference type="Pfam" id="PF13365">
    <property type="entry name" value="Trypsin_2"/>
    <property type="match status" value="1"/>
</dbReference>
<dbReference type="Gene3D" id="2.40.10.120">
    <property type="match status" value="1"/>
</dbReference>
<gene>
    <name evidence="4" type="ORF">HRJ53_20200</name>
</gene>
<dbReference type="Gene3D" id="2.30.42.10">
    <property type="match status" value="1"/>
</dbReference>
<dbReference type="PANTHER" id="PTHR43343">
    <property type="entry name" value="PEPTIDASE S12"/>
    <property type="match status" value="1"/>
</dbReference>
<dbReference type="PRINTS" id="PR00834">
    <property type="entry name" value="PROTEASES2C"/>
</dbReference>
<feature type="non-terminal residue" evidence="4">
    <location>
        <position position="1"/>
    </location>
</feature>
<dbReference type="SUPFAM" id="SSF50156">
    <property type="entry name" value="PDZ domain-like"/>
    <property type="match status" value="1"/>
</dbReference>
<dbReference type="AlphaFoldDB" id="A0A7V8SYQ2"/>
<dbReference type="InterPro" id="IPR036034">
    <property type="entry name" value="PDZ_sf"/>
</dbReference>
<keyword evidence="2" id="KW-0378">Hydrolase</keyword>
<dbReference type="GO" id="GO:0004252">
    <property type="term" value="F:serine-type endopeptidase activity"/>
    <property type="evidence" value="ECO:0007669"/>
    <property type="project" value="InterPro"/>
</dbReference>